<dbReference type="AlphaFoldDB" id="A0A8H6IMA6"/>
<organism evidence="3 4">
    <name type="scientific">Colletotrichum sojae</name>
    <dbReference type="NCBI Taxonomy" id="2175907"/>
    <lineage>
        <taxon>Eukaryota</taxon>
        <taxon>Fungi</taxon>
        <taxon>Dikarya</taxon>
        <taxon>Ascomycota</taxon>
        <taxon>Pezizomycotina</taxon>
        <taxon>Sordariomycetes</taxon>
        <taxon>Hypocreomycetidae</taxon>
        <taxon>Glomerellales</taxon>
        <taxon>Glomerellaceae</taxon>
        <taxon>Colletotrichum</taxon>
        <taxon>Colletotrichum orchidearum species complex</taxon>
    </lineage>
</organism>
<feature type="region of interest" description="Disordered" evidence="1">
    <location>
        <begin position="15"/>
        <end position="44"/>
    </location>
</feature>
<dbReference type="PANTHER" id="PTHR28297:SF1">
    <property type="entry name" value="FUNGAL PROTEIN"/>
    <property type="match status" value="1"/>
</dbReference>
<feature type="transmembrane region" description="Helical" evidence="2">
    <location>
        <begin position="220"/>
        <end position="243"/>
    </location>
</feature>
<keyword evidence="2" id="KW-0812">Transmembrane</keyword>
<keyword evidence="4" id="KW-1185">Reference proteome</keyword>
<feature type="transmembrane region" description="Helical" evidence="2">
    <location>
        <begin position="99"/>
        <end position="117"/>
    </location>
</feature>
<keyword evidence="2" id="KW-0472">Membrane</keyword>
<dbReference type="PANTHER" id="PTHR28297">
    <property type="entry name" value="FUNGAL PROTEIN"/>
    <property type="match status" value="1"/>
</dbReference>
<comment type="caution">
    <text evidence="3">The sequence shown here is derived from an EMBL/GenBank/DDBJ whole genome shotgun (WGS) entry which is preliminary data.</text>
</comment>
<evidence type="ECO:0000313" key="4">
    <source>
        <dbReference type="Proteomes" id="UP000652219"/>
    </source>
</evidence>
<name>A0A8H6IMA6_9PEZI</name>
<dbReference type="EMBL" id="WIGN01000648">
    <property type="protein sequence ID" value="KAF6786373.1"/>
    <property type="molecule type" value="Genomic_DNA"/>
</dbReference>
<feature type="transmembrane region" description="Helical" evidence="2">
    <location>
        <begin position="174"/>
        <end position="200"/>
    </location>
</feature>
<evidence type="ECO:0000256" key="1">
    <source>
        <dbReference type="SAM" id="MobiDB-lite"/>
    </source>
</evidence>
<evidence type="ECO:0000313" key="3">
    <source>
        <dbReference type="EMBL" id="KAF6786373.1"/>
    </source>
</evidence>
<keyword evidence="2" id="KW-1133">Transmembrane helix</keyword>
<dbReference type="Proteomes" id="UP000652219">
    <property type="component" value="Unassembled WGS sequence"/>
</dbReference>
<evidence type="ECO:0000256" key="2">
    <source>
        <dbReference type="SAM" id="Phobius"/>
    </source>
</evidence>
<accession>A0A8H6IMA6</accession>
<dbReference type="Pfam" id="PF10445">
    <property type="entry name" value="DUF2456"/>
    <property type="match status" value="1"/>
</dbReference>
<gene>
    <name evidence="3" type="ORF">CSOJ01_15441</name>
</gene>
<dbReference type="InterPro" id="IPR018852">
    <property type="entry name" value="DUF2456"/>
</dbReference>
<sequence>MPFWRVEEIDEKALVGDASPPGNAGYDTDGDVEAGTRTTREKEPTDRFTAHQIFYVFGPHGIGAMVLSGGINFAIAYGMYTTQDTKTHPIRLFQLPNTLAGDAVVTLVIQTLMTWFIELALVGRDLRTGGVCPMGSVREPIRPWLRSLMLLPPLPPSKPPPRPRRRGAYLADQLVRAGLIFVVAFFLLWLPAVGILTVIGEHKAGGDWDWYFQRQWAPEIFKGVFGGVLALLTTPIMASFWLVREGWRLKRGGARH</sequence>
<protein>
    <submittedName>
        <fullName evidence="3">Uncharacterized protein</fullName>
    </submittedName>
</protein>
<feature type="transmembrane region" description="Helical" evidence="2">
    <location>
        <begin position="53"/>
        <end position="79"/>
    </location>
</feature>
<reference evidence="3 4" key="1">
    <citation type="journal article" date="2020" name="Phytopathology">
        <title>Genome Sequence Resources of Colletotrichum truncatum, C. plurivorum, C. musicola, and C. sojae: Four Species Pathogenic to Soybean (Glycine max).</title>
        <authorList>
            <person name="Rogerio F."/>
            <person name="Boufleur T.R."/>
            <person name="Ciampi-Guillardi M."/>
            <person name="Sukno S.A."/>
            <person name="Thon M.R."/>
            <person name="Massola Junior N.S."/>
            <person name="Baroncelli R."/>
        </authorList>
    </citation>
    <scope>NUCLEOTIDE SEQUENCE [LARGE SCALE GENOMIC DNA]</scope>
    <source>
        <strain evidence="3 4">LFN0009</strain>
    </source>
</reference>
<proteinExistence type="predicted"/>